<evidence type="ECO:0000313" key="1">
    <source>
        <dbReference type="EMBL" id="SBT26252.1"/>
    </source>
</evidence>
<reference evidence="1 3" key="1">
    <citation type="submission" date="2016-06" db="EMBL/GenBank/DDBJ databases">
        <authorList>
            <person name="Kjaerup R.B."/>
            <person name="Dalgaard T.S."/>
            <person name="Juul-Madsen H.R."/>
        </authorList>
    </citation>
    <scope>NUCLEOTIDE SEQUENCE [LARGE SCALE GENOMIC DNA]</scope>
    <source>
        <strain evidence="1">Orrdi1</strain>
    </source>
</reference>
<dbReference type="Proteomes" id="UP000078558">
    <property type="component" value="Chromosome I"/>
</dbReference>
<accession>A0A1C3K442</accession>
<keyword evidence="3" id="KW-1185">Reference proteome</keyword>
<dbReference type="OrthoDB" id="8910695at2"/>
<dbReference type="EMBL" id="LT907988">
    <property type="protein sequence ID" value="SOE51042.1"/>
    <property type="molecule type" value="Genomic_DNA"/>
</dbReference>
<gene>
    <name evidence="1" type="ORF">ODI_03596</name>
    <name evidence="2" type="ORF">ODI_R3152</name>
</gene>
<dbReference type="KEGG" id="odi:ODI_R3152"/>
<evidence type="ECO:0000313" key="2">
    <source>
        <dbReference type="EMBL" id="SOE51042.1"/>
    </source>
</evidence>
<dbReference type="STRING" id="1851544.ODI_03596"/>
<dbReference type="AlphaFoldDB" id="A0A1C3K442"/>
<organism evidence="1 3">
    <name type="scientific">Orrella dioscoreae</name>
    <dbReference type="NCBI Taxonomy" id="1851544"/>
    <lineage>
        <taxon>Bacteria</taxon>
        <taxon>Pseudomonadati</taxon>
        <taxon>Pseudomonadota</taxon>
        <taxon>Betaproteobacteria</taxon>
        <taxon>Burkholderiales</taxon>
        <taxon>Alcaligenaceae</taxon>
        <taxon>Orrella</taxon>
    </lineage>
</organism>
<dbReference type="RefSeq" id="WP_067755678.1">
    <property type="nucleotide sequence ID" value="NZ_LT907988.1"/>
</dbReference>
<proteinExistence type="predicted"/>
<reference evidence="2 3" key="2">
    <citation type="submission" date="2017-08" db="EMBL/GenBank/DDBJ databases">
        <authorList>
            <person name="de Groot N.N."/>
        </authorList>
    </citation>
    <scope>NUCLEOTIDE SEQUENCE [LARGE SCALE GENOMIC DNA]</scope>
    <source>
        <strain evidence="2">Orrdi1</strain>
    </source>
</reference>
<name>A0A1C3K442_9BURK</name>
<protein>
    <submittedName>
        <fullName evidence="1">Uncharacterized protein</fullName>
    </submittedName>
</protein>
<evidence type="ECO:0000313" key="3">
    <source>
        <dbReference type="Proteomes" id="UP000078558"/>
    </source>
</evidence>
<dbReference type="EMBL" id="FLRC01000030">
    <property type="protein sequence ID" value="SBT26252.1"/>
    <property type="molecule type" value="Genomic_DNA"/>
</dbReference>
<sequence>MAYTRTTAKKLLTATELEVFDAATPAGIKTLTKPQLRSKLERSRKLRDKYRDLFRRQRLALRAEVGSKAGTKGNANERTRQKEELLGELVTKFEARIAQIEQTEDKEFAKACAVAEKRSRA</sequence>